<organism evidence="1">
    <name type="scientific">Glycine soja</name>
    <name type="common">Wild soybean</name>
    <dbReference type="NCBI Taxonomy" id="3848"/>
    <lineage>
        <taxon>Eukaryota</taxon>
        <taxon>Viridiplantae</taxon>
        <taxon>Streptophyta</taxon>
        <taxon>Embryophyta</taxon>
        <taxon>Tracheophyta</taxon>
        <taxon>Spermatophyta</taxon>
        <taxon>Magnoliopsida</taxon>
        <taxon>eudicotyledons</taxon>
        <taxon>Gunneridae</taxon>
        <taxon>Pentapetalae</taxon>
        <taxon>rosids</taxon>
        <taxon>fabids</taxon>
        <taxon>Fabales</taxon>
        <taxon>Fabaceae</taxon>
        <taxon>Papilionoideae</taxon>
        <taxon>50 kb inversion clade</taxon>
        <taxon>NPAAA clade</taxon>
        <taxon>indigoferoid/millettioid clade</taxon>
        <taxon>Phaseoleae</taxon>
        <taxon>Glycine</taxon>
        <taxon>Glycine subgen. Soja</taxon>
    </lineage>
</organism>
<gene>
    <name evidence="1" type="ORF">glysoja_044570</name>
</gene>
<dbReference type="GO" id="GO:0000070">
    <property type="term" value="P:mitotic sister chromatid segregation"/>
    <property type="evidence" value="ECO:0007669"/>
    <property type="project" value="TreeGrafter"/>
</dbReference>
<name>A0A0B2QBG6_GLYSO</name>
<protein>
    <submittedName>
        <fullName evidence="1">Copia protein</fullName>
    </submittedName>
</protein>
<dbReference type="GO" id="GO:0000796">
    <property type="term" value="C:condensin complex"/>
    <property type="evidence" value="ECO:0007669"/>
    <property type="project" value="TreeGrafter"/>
</dbReference>
<proteinExistence type="predicted"/>
<accession>A0A0B2QBG6</accession>
<evidence type="ECO:0000313" key="1">
    <source>
        <dbReference type="EMBL" id="KHN17284.1"/>
    </source>
</evidence>
<dbReference type="PANTHER" id="PTHR16199:SF4">
    <property type="entry name" value="CONDENSIN-2 COMPLEX SUBUNIT G2"/>
    <property type="match status" value="1"/>
</dbReference>
<dbReference type="CDD" id="cd09272">
    <property type="entry name" value="RNase_HI_RT_Ty1"/>
    <property type="match status" value="1"/>
</dbReference>
<dbReference type="EMBL" id="KN660356">
    <property type="protein sequence ID" value="KHN17284.1"/>
    <property type="molecule type" value="Genomic_DNA"/>
</dbReference>
<reference evidence="1" key="1">
    <citation type="submission" date="2014-07" db="EMBL/GenBank/DDBJ databases">
        <title>Identification of a novel salt tolerance gene in wild soybean by whole-genome sequencing.</title>
        <authorList>
            <person name="Lam H.-M."/>
            <person name="Qi X."/>
            <person name="Li M.-W."/>
            <person name="Liu X."/>
            <person name="Xie M."/>
            <person name="Ni M."/>
            <person name="Xu X."/>
        </authorList>
    </citation>
    <scope>NUCLEOTIDE SEQUENCE [LARGE SCALE GENOMIC DNA]</scope>
    <source>
        <tissue evidence="1">Root</tissue>
    </source>
</reference>
<dbReference type="InterPro" id="IPR024741">
    <property type="entry name" value="Condensin2_G2"/>
</dbReference>
<dbReference type="Proteomes" id="UP000053555">
    <property type="component" value="Unassembled WGS sequence"/>
</dbReference>
<dbReference type="PANTHER" id="PTHR16199">
    <property type="entry name" value="CONDENSIN-2 COMPLEX SUBUNIT G2"/>
    <property type="match status" value="1"/>
</dbReference>
<dbReference type="Pfam" id="PF12422">
    <property type="entry name" value="Condensin2nSMC"/>
    <property type="match status" value="1"/>
</dbReference>
<dbReference type="AlphaFoldDB" id="A0A0B2QBG6"/>
<sequence length="314" mass="35314">MLEAYGDILFWAWPAAQGDSRTEIKNGFLQEMIEAAIHASFGAFASYIMRVLEAFINHRTTDGVEKILYRLAEPVIFRSLQAVELDVLLSVLTSDQPPVAQKITKLLLPSHFPSKVPIEEACNRCVTLVKRAPMAGARFFQFAILERASKSHLMELVKVFLSLILSPDKLDANQINGFLVATSYVCDSLACEPCYKNALKELLDGEKMKVGICELLWIKSLLKDIGYEQKVAMKLYCDNKSTIEIANNPVQHDYTKYVKIDRHVIEEKIEDGINVFPFVKSEQQLDDMLTKAVASKALKNSLDKLGMCDIYAPT</sequence>
<dbReference type="GO" id="GO:0005634">
    <property type="term" value="C:nucleus"/>
    <property type="evidence" value="ECO:0007669"/>
    <property type="project" value="InterPro"/>
</dbReference>